<evidence type="ECO:0000313" key="1">
    <source>
        <dbReference type="Proteomes" id="UP000887575"/>
    </source>
</evidence>
<sequence length="257" mass="28620">MGQKSSKVVVKNQLDRRARVRVDCSRSYTKCLSITGSGKLKTPAGSISASVSYLSVYDVFHIVDTSTSFTIVGSVANGNEIAFDLIEDGKNFAFLTVWTENNDGSWSIYCENHPIIKCSEVQIGANILTKQFRFGEKDDIGRPMLREDFAGRVVVYNRSSRNIWARVDADGIEKTKETVAQSVEATNGTISLSESNNASTEHKVYYRAKQGNGYTLVRNNGKSRDYTVFHMKISMLNIFYLSIDYETPGKLMNGKGN</sequence>
<dbReference type="AlphaFoldDB" id="A0AAF3ELA7"/>
<evidence type="ECO:0000313" key="2">
    <source>
        <dbReference type="WBParaSite" id="MBELARI_LOCUS14814"/>
    </source>
</evidence>
<dbReference type="Proteomes" id="UP000887575">
    <property type="component" value="Unassembled WGS sequence"/>
</dbReference>
<dbReference type="WBParaSite" id="MBELARI_LOCUS14814">
    <property type="protein sequence ID" value="MBELARI_LOCUS14814"/>
    <property type="gene ID" value="MBELARI_LOCUS14814"/>
</dbReference>
<organism evidence="1 2">
    <name type="scientific">Mesorhabditis belari</name>
    <dbReference type="NCBI Taxonomy" id="2138241"/>
    <lineage>
        <taxon>Eukaryota</taxon>
        <taxon>Metazoa</taxon>
        <taxon>Ecdysozoa</taxon>
        <taxon>Nematoda</taxon>
        <taxon>Chromadorea</taxon>
        <taxon>Rhabditida</taxon>
        <taxon>Rhabditina</taxon>
        <taxon>Rhabditomorpha</taxon>
        <taxon>Rhabditoidea</taxon>
        <taxon>Rhabditidae</taxon>
        <taxon>Mesorhabditinae</taxon>
        <taxon>Mesorhabditis</taxon>
    </lineage>
</organism>
<proteinExistence type="predicted"/>
<accession>A0AAF3ELA7</accession>
<name>A0AAF3ELA7_9BILA</name>
<reference evidence="2" key="1">
    <citation type="submission" date="2024-02" db="UniProtKB">
        <authorList>
            <consortium name="WormBaseParasite"/>
        </authorList>
    </citation>
    <scope>IDENTIFICATION</scope>
</reference>
<protein>
    <submittedName>
        <fullName evidence="2">Uncharacterized protein</fullName>
    </submittedName>
</protein>
<keyword evidence="1" id="KW-1185">Reference proteome</keyword>